<dbReference type="Proteomes" id="UP000245629">
    <property type="component" value="Chromosome 2"/>
</dbReference>
<gene>
    <name evidence="1" type="primary">kdpF</name>
    <name evidence="1" type="ORF">DEW08_17210</name>
</gene>
<dbReference type="GO" id="GO:0008556">
    <property type="term" value="F:P-type potassium transmembrane transporter activity"/>
    <property type="evidence" value="ECO:0007669"/>
    <property type="project" value="InterPro"/>
</dbReference>
<dbReference type="AlphaFoldDB" id="A0A2S2CTI1"/>
<dbReference type="GO" id="GO:0005886">
    <property type="term" value="C:plasma membrane"/>
    <property type="evidence" value="ECO:0007669"/>
    <property type="project" value="InterPro"/>
</dbReference>
<dbReference type="KEGG" id="azz:DEW08_17210"/>
<evidence type="ECO:0000313" key="2">
    <source>
        <dbReference type="Proteomes" id="UP000245629"/>
    </source>
</evidence>
<dbReference type="NCBIfam" id="TIGR02115">
    <property type="entry name" value="potass_kdpF"/>
    <property type="match status" value="1"/>
</dbReference>
<keyword evidence="2" id="KW-1185">Reference proteome</keyword>
<proteinExistence type="predicted"/>
<name>A0A2S2CTI1_9PROT</name>
<dbReference type="InterPro" id="IPR011726">
    <property type="entry name" value="KdpF"/>
</dbReference>
<evidence type="ECO:0000313" key="1">
    <source>
        <dbReference type="EMBL" id="AWK87715.1"/>
    </source>
</evidence>
<organism evidence="1 2">
    <name type="scientific">Azospirillum thermophilum</name>
    <dbReference type="NCBI Taxonomy" id="2202148"/>
    <lineage>
        <taxon>Bacteria</taxon>
        <taxon>Pseudomonadati</taxon>
        <taxon>Pseudomonadota</taxon>
        <taxon>Alphaproteobacteria</taxon>
        <taxon>Rhodospirillales</taxon>
        <taxon>Azospirillaceae</taxon>
        <taxon>Azospirillum</taxon>
    </lineage>
</organism>
<dbReference type="Pfam" id="PF09604">
    <property type="entry name" value="Potass_KdpF"/>
    <property type="match status" value="1"/>
</dbReference>
<sequence>MMIDLLLSGAVAAGLLGYLVYALVRPERF</sequence>
<protein>
    <submittedName>
        <fullName evidence="1">K(+)-transporting ATPase subunit F</fullName>
    </submittedName>
</protein>
<accession>A0A2S2CTI1</accession>
<dbReference type="RefSeq" id="WP_109329158.1">
    <property type="nucleotide sequence ID" value="NZ_CP029353.1"/>
</dbReference>
<reference evidence="2" key="1">
    <citation type="submission" date="2018-05" db="EMBL/GenBank/DDBJ databases">
        <title>Azospirillum thermophila sp. nov., a novel isolated from hot spring.</title>
        <authorList>
            <person name="Zhao Z."/>
        </authorList>
    </citation>
    <scope>NUCLEOTIDE SEQUENCE [LARGE SCALE GENOMIC DNA]</scope>
    <source>
        <strain evidence="2">CFH 70021</strain>
    </source>
</reference>
<dbReference type="EMBL" id="CP029353">
    <property type="protein sequence ID" value="AWK87715.1"/>
    <property type="molecule type" value="Genomic_DNA"/>
</dbReference>